<keyword evidence="13 16" id="KW-0324">Glycolysis</keyword>
<dbReference type="Proteomes" id="UP001611548">
    <property type="component" value="Unassembled WGS sequence"/>
</dbReference>
<dbReference type="GO" id="GO:0016301">
    <property type="term" value="F:kinase activity"/>
    <property type="evidence" value="ECO:0007669"/>
    <property type="project" value="UniProtKB-KW"/>
</dbReference>
<comment type="similarity">
    <text evidence="3 16">Belongs to the pyruvate kinase family.</text>
</comment>
<evidence type="ECO:0000259" key="17">
    <source>
        <dbReference type="Pfam" id="PF00224"/>
    </source>
</evidence>
<evidence type="ECO:0000256" key="7">
    <source>
        <dbReference type="ARBA" id="ARBA00022679"/>
    </source>
</evidence>
<evidence type="ECO:0000256" key="10">
    <source>
        <dbReference type="ARBA" id="ARBA00022777"/>
    </source>
</evidence>
<keyword evidence="10 16" id="KW-0418">Kinase</keyword>
<evidence type="ECO:0000256" key="5">
    <source>
        <dbReference type="ARBA" id="ARBA00012142"/>
    </source>
</evidence>
<dbReference type="NCBIfam" id="NF004491">
    <property type="entry name" value="PRK05826.1"/>
    <property type="match status" value="1"/>
</dbReference>
<dbReference type="InterPro" id="IPR015813">
    <property type="entry name" value="Pyrv/PenolPyrv_kinase-like_dom"/>
</dbReference>
<feature type="domain" description="Pyruvate kinase barrel" evidence="17">
    <location>
        <begin position="1"/>
        <end position="322"/>
    </location>
</feature>
<evidence type="ECO:0000256" key="8">
    <source>
        <dbReference type="ARBA" id="ARBA00022723"/>
    </source>
</evidence>
<keyword evidence="9" id="KW-0547">Nucleotide-binding</keyword>
<dbReference type="InterPro" id="IPR011037">
    <property type="entry name" value="Pyrv_Knase-like_insert_dom_sf"/>
</dbReference>
<dbReference type="PROSITE" id="PS00110">
    <property type="entry name" value="PYRUVATE_KINASE"/>
    <property type="match status" value="1"/>
</dbReference>
<dbReference type="GO" id="GO:0004743">
    <property type="term" value="F:pyruvate kinase activity"/>
    <property type="evidence" value="ECO:0007669"/>
    <property type="project" value="UniProtKB-EC"/>
</dbReference>
<evidence type="ECO:0000256" key="11">
    <source>
        <dbReference type="ARBA" id="ARBA00022840"/>
    </source>
</evidence>
<organism evidence="19 20">
    <name type="scientific">Streptomyces pathocidini</name>
    <dbReference type="NCBI Taxonomy" id="1650571"/>
    <lineage>
        <taxon>Bacteria</taxon>
        <taxon>Bacillati</taxon>
        <taxon>Actinomycetota</taxon>
        <taxon>Actinomycetes</taxon>
        <taxon>Kitasatosporales</taxon>
        <taxon>Streptomycetaceae</taxon>
        <taxon>Streptomyces</taxon>
    </lineage>
</organism>
<dbReference type="PRINTS" id="PR01050">
    <property type="entry name" value="PYRUVTKNASE"/>
</dbReference>
<dbReference type="InterPro" id="IPR036918">
    <property type="entry name" value="Pyrv_Knase_C_sf"/>
</dbReference>
<accession>A0ABW7UY80</accession>
<feature type="domain" description="Pyruvate kinase C-terminal" evidence="18">
    <location>
        <begin position="356"/>
        <end position="468"/>
    </location>
</feature>
<evidence type="ECO:0000256" key="13">
    <source>
        <dbReference type="ARBA" id="ARBA00023152"/>
    </source>
</evidence>
<evidence type="ECO:0000313" key="20">
    <source>
        <dbReference type="Proteomes" id="UP001611548"/>
    </source>
</evidence>
<dbReference type="Gene3D" id="2.40.33.10">
    <property type="entry name" value="PK beta-barrel domain-like"/>
    <property type="match status" value="1"/>
</dbReference>
<dbReference type="InterPro" id="IPR040442">
    <property type="entry name" value="Pyrv_kinase-like_dom_sf"/>
</dbReference>
<sequence>MRRAKIVCTLGPATHSYDQIKALVEAGMDVARFNLSHGSYAEHEERYRHVRKASDETGRSVGILADLQGPKIRLGRFREGPVLLERGDEFTITVEEVEGDRLTCGTTYAGLAADVTRGERILVDDGRVTLEVTNVDGPRVQTIVIEGGMVSDHKGLNLPGVAVSVPALSGKDVEDLRWALRTGADIIALSFVRSGDDVRDVHRVMDEEGRRLPVLAKIEKPQAVENLESIVDAFDGIMVARGDLGVEMPLESVPMVQKRAVKLAKRNAKPVIVATQMLDSMIDASRPTRAEASDVANAVMDGTDAVMLSGETSVGKYPVETVKTMARIVAAAEEDMLAKGLSPLTESNKPRTQAGAVARAAAEIGDFLGAKFLVACTQSGDTVRRLSRYRSPIPVLAFTPEPATRSQLNLTWGVETFLGPMVDSTDEMVQQVDEQLLKIGRCRKGDTVVITAGSPPGVPGSTNLVRVHHIGEHDFRR</sequence>
<dbReference type="SUPFAM" id="SSF50800">
    <property type="entry name" value="PK beta-barrel domain-like"/>
    <property type="match status" value="1"/>
</dbReference>
<dbReference type="EMBL" id="JBIRWE010000010">
    <property type="protein sequence ID" value="MFI1966587.1"/>
    <property type="molecule type" value="Genomic_DNA"/>
</dbReference>
<dbReference type="InterPro" id="IPR001697">
    <property type="entry name" value="Pyr_Knase"/>
</dbReference>
<dbReference type="InterPro" id="IPR015795">
    <property type="entry name" value="Pyrv_Knase_C"/>
</dbReference>
<comment type="cofactor">
    <cofactor evidence="1">
        <name>K(+)</name>
        <dbReference type="ChEBI" id="CHEBI:29103"/>
    </cofactor>
</comment>
<evidence type="ECO:0000256" key="14">
    <source>
        <dbReference type="ARBA" id="ARBA00023317"/>
    </source>
</evidence>
<comment type="subunit">
    <text evidence="4">Homotetramer.</text>
</comment>
<proteinExistence type="inferred from homology"/>
<comment type="caution">
    <text evidence="19">The sequence shown here is derived from an EMBL/GenBank/DDBJ whole genome shotgun (WGS) entry which is preliminary data.</text>
</comment>
<reference evidence="19 20" key="1">
    <citation type="submission" date="2024-10" db="EMBL/GenBank/DDBJ databases">
        <title>The Natural Products Discovery Center: Release of the First 8490 Sequenced Strains for Exploring Actinobacteria Biosynthetic Diversity.</title>
        <authorList>
            <person name="Kalkreuter E."/>
            <person name="Kautsar S.A."/>
            <person name="Yang D."/>
            <person name="Bader C.D."/>
            <person name="Teijaro C.N."/>
            <person name="Fluegel L."/>
            <person name="Davis C.M."/>
            <person name="Simpson J.R."/>
            <person name="Lauterbach L."/>
            <person name="Steele A.D."/>
            <person name="Gui C."/>
            <person name="Meng S."/>
            <person name="Li G."/>
            <person name="Viehrig K."/>
            <person name="Ye F."/>
            <person name="Su P."/>
            <person name="Kiefer A.F."/>
            <person name="Nichols A."/>
            <person name="Cepeda A.J."/>
            <person name="Yan W."/>
            <person name="Fan B."/>
            <person name="Jiang Y."/>
            <person name="Adhikari A."/>
            <person name="Zheng C.-J."/>
            <person name="Schuster L."/>
            <person name="Cowan T.M."/>
            <person name="Smanski M.J."/>
            <person name="Chevrette M.G."/>
            <person name="De Carvalho L.P.S."/>
            <person name="Shen B."/>
        </authorList>
    </citation>
    <scope>NUCLEOTIDE SEQUENCE [LARGE SCALE GENOMIC DNA]</scope>
    <source>
        <strain evidence="19 20">NPDC020327</strain>
    </source>
</reference>
<evidence type="ECO:0000259" key="18">
    <source>
        <dbReference type="Pfam" id="PF02887"/>
    </source>
</evidence>
<dbReference type="RefSeq" id="WP_055473894.1">
    <property type="nucleotide sequence ID" value="NZ_JBIRWE010000010.1"/>
</dbReference>
<evidence type="ECO:0000313" key="19">
    <source>
        <dbReference type="EMBL" id="MFI1966587.1"/>
    </source>
</evidence>
<dbReference type="Gene3D" id="3.40.1380.20">
    <property type="entry name" value="Pyruvate kinase, C-terminal domain"/>
    <property type="match status" value="1"/>
</dbReference>
<keyword evidence="11" id="KW-0067">ATP-binding</keyword>
<dbReference type="SUPFAM" id="SSF52935">
    <property type="entry name" value="PK C-terminal domain-like"/>
    <property type="match status" value="1"/>
</dbReference>
<dbReference type="NCBIfam" id="NF004886">
    <property type="entry name" value="PRK06247.1"/>
    <property type="match status" value="1"/>
</dbReference>
<dbReference type="Gene3D" id="3.20.20.60">
    <property type="entry name" value="Phosphoenolpyruvate-binding domains"/>
    <property type="match status" value="1"/>
</dbReference>
<evidence type="ECO:0000256" key="4">
    <source>
        <dbReference type="ARBA" id="ARBA00011881"/>
    </source>
</evidence>
<dbReference type="Pfam" id="PF02887">
    <property type="entry name" value="PK_C"/>
    <property type="match status" value="1"/>
</dbReference>
<keyword evidence="12 16" id="KW-0460">Magnesium</keyword>
<evidence type="ECO:0000256" key="12">
    <source>
        <dbReference type="ARBA" id="ARBA00022842"/>
    </source>
</evidence>
<dbReference type="NCBIfam" id="TIGR01064">
    <property type="entry name" value="pyruv_kin"/>
    <property type="match status" value="1"/>
</dbReference>
<dbReference type="SUPFAM" id="SSF51621">
    <property type="entry name" value="Phosphoenolpyruvate/pyruvate domain"/>
    <property type="match status" value="1"/>
</dbReference>
<dbReference type="InterPro" id="IPR015793">
    <property type="entry name" value="Pyrv_Knase_brl"/>
</dbReference>
<keyword evidence="8" id="KW-0479">Metal-binding</keyword>
<dbReference type="InterPro" id="IPR015806">
    <property type="entry name" value="Pyrv_Knase_insert_dom_sf"/>
</dbReference>
<gene>
    <name evidence="19" type="primary">pyk</name>
    <name evidence="19" type="ORF">ACH429_21165</name>
</gene>
<protein>
    <recommendedName>
        <fullName evidence="6 15">Pyruvate kinase</fullName>
        <ecNumber evidence="5 15">2.7.1.40</ecNumber>
    </recommendedName>
</protein>
<comment type="pathway">
    <text evidence="2 16">Carbohydrate degradation; glycolysis; pyruvate from D-glyceraldehyde 3-phosphate: step 5/5.</text>
</comment>
<name>A0ABW7UY80_9ACTN</name>
<dbReference type="EC" id="2.7.1.40" evidence="5 15"/>
<evidence type="ECO:0000256" key="15">
    <source>
        <dbReference type="NCBIfam" id="TIGR01064"/>
    </source>
</evidence>
<evidence type="ECO:0000256" key="6">
    <source>
        <dbReference type="ARBA" id="ARBA00018587"/>
    </source>
</evidence>
<dbReference type="PANTHER" id="PTHR11817">
    <property type="entry name" value="PYRUVATE KINASE"/>
    <property type="match status" value="1"/>
</dbReference>
<evidence type="ECO:0000256" key="16">
    <source>
        <dbReference type="RuleBase" id="RU000504"/>
    </source>
</evidence>
<keyword evidence="14 19" id="KW-0670">Pyruvate</keyword>
<evidence type="ECO:0000256" key="9">
    <source>
        <dbReference type="ARBA" id="ARBA00022741"/>
    </source>
</evidence>
<keyword evidence="20" id="KW-1185">Reference proteome</keyword>
<evidence type="ECO:0000256" key="1">
    <source>
        <dbReference type="ARBA" id="ARBA00001958"/>
    </source>
</evidence>
<keyword evidence="7 16" id="KW-0808">Transferase</keyword>
<dbReference type="Pfam" id="PF00224">
    <property type="entry name" value="PK"/>
    <property type="match status" value="1"/>
</dbReference>
<comment type="catalytic activity">
    <reaction evidence="16">
        <text>pyruvate + ATP = phosphoenolpyruvate + ADP + H(+)</text>
        <dbReference type="Rhea" id="RHEA:18157"/>
        <dbReference type="ChEBI" id="CHEBI:15361"/>
        <dbReference type="ChEBI" id="CHEBI:15378"/>
        <dbReference type="ChEBI" id="CHEBI:30616"/>
        <dbReference type="ChEBI" id="CHEBI:58702"/>
        <dbReference type="ChEBI" id="CHEBI:456216"/>
        <dbReference type="EC" id="2.7.1.40"/>
    </reaction>
</comment>
<dbReference type="InterPro" id="IPR018209">
    <property type="entry name" value="Pyrv_Knase_AS"/>
</dbReference>
<evidence type="ECO:0000256" key="3">
    <source>
        <dbReference type="ARBA" id="ARBA00008663"/>
    </source>
</evidence>
<dbReference type="NCBIfam" id="NF004978">
    <property type="entry name" value="PRK06354.1"/>
    <property type="match status" value="1"/>
</dbReference>
<evidence type="ECO:0000256" key="2">
    <source>
        <dbReference type="ARBA" id="ARBA00004997"/>
    </source>
</evidence>